<keyword evidence="3" id="KW-0479">Metal-binding</keyword>
<evidence type="ECO:0000256" key="3">
    <source>
        <dbReference type="ARBA" id="ARBA00022723"/>
    </source>
</evidence>
<dbReference type="CDD" id="cd03426">
    <property type="entry name" value="NUDIX_CoAse_Nudt7"/>
    <property type="match status" value="1"/>
</dbReference>
<evidence type="ECO:0000259" key="7">
    <source>
        <dbReference type="PROSITE" id="PS51462"/>
    </source>
</evidence>
<accession>A0ABT7XJV6</accession>
<comment type="caution">
    <text evidence="8">The sequence shown here is derived from an EMBL/GenBank/DDBJ whole genome shotgun (WGS) entry which is preliminary data.</text>
</comment>
<dbReference type="PANTHER" id="PTHR12992:SF11">
    <property type="entry name" value="MITOCHONDRIAL COENZYME A DIPHOSPHATASE NUDT8"/>
    <property type="match status" value="1"/>
</dbReference>
<proteinExistence type="predicted"/>
<keyword evidence="4" id="KW-0378">Hydrolase</keyword>
<evidence type="ECO:0000256" key="4">
    <source>
        <dbReference type="ARBA" id="ARBA00022801"/>
    </source>
</evidence>
<sequence>MMLAMRQEEASRWLAERLAGPARDDLSGDLPAPILLTAPRPAAVLIPLLWHPESPTVLLTRRADNLSQHPGQVSFPGGKVDPHDAGPVAAALREAHEEVGLDRAAVQVVGMLPLYNTITNFVVTPVVGLIAPPVQLTPAPGEVAEVFELPLELALDIGRYRREAFLRDGERHHRLVLDFDGQRVWGATAAMLYRLALQLGD</sequence>
<dbReference type="PROSITE" id="PS51462">
    <property type="entry name" value="NUDIX"/>
    <property type="match status" value="1"/>
</dbReference>
<dbReference type="InterPro" id="IPR000086">
    <property type="entry name" value="NUDIX_hydrolase_dom"/>
</dbReference>
<name>A0ABT7XJV6_9NEIS</name>
<evidence type="ECO:0000256" key="6">
    <source>
        <dbReference type="ARBA" id="ARBA00023211"/>
    </source>
</evidence>
<feature type="domain" description="Nudix hydrolase" evidence="7">
    <location>
        <begin position="39"/>
        <end position="171"/>
    </location>
</feature>
<dbReference type="InterPro" id="IPR045121">
    <property type="entry name" value="CoAse"/>
</dbReference>
<evidence type="ECO:0000256" key="1">
    <source>
        <dbReference type="ARBA" id="ARBA00001936"/>
    </source>
</evidence>
<evidence type="ECO:0000313" key="9">
    <source>
        <dbReference type="Proteomes" id="UP001168540"/>
    </source>
</evidence>
<gene>
    <name evidence="8" type="ORF">QU481_04115</name>
</gene>
<dbReference type="NCBIfam" id="NF007980">
    <property type="entry name" value="PRK10707.1"/>
    <property type="match status" value="1"/>
</dbReference>
<dbReference type="SUPFAM" id="SSF55811">
    <property type="entry name" value="Nudix"/>
    <property type="match status" value="1"/>
</dbReference>
<dbReference type="Gene3D" id="3.90.79.10">
    <property type="entry name" value="Nucleoside Triphosphate Pyrophosphohydrolase"/>
    <property type="match status" value="1"/>
</dbReference>
<reference evidence="8" key="1">
    <citation type="submission" date="2023-06" db="EMBL/GenBank/DDBJ databases">
        <authorList>
            <person name="Zhang S."/>
        </authorList>
    </citation>
    <scope>NUCLEOTIDE SEQUENCE</scope>
    <source>
        <strain evidence="8">SG2303</strain>
    </source>
</reference>
<keyword evidence="9" id="KW-1185">Reference proteome</keyword>
<organism evidence="8 9">
    <name type="scientific">Crenobacter oryzisoli</name>
    <dbReference type="NCBI Taxonomy" id="3056844"/>
    <lineage>
        <taxon>Bacteria</taxon>
        <taxon>Pseudomonadati</taxon>
        <taxon>Pseudomonadota</taxon>
        <taxon>Betaproteobacteria</taxon>
        <taxon>Neisseriales</taxon>
        <taxon>Neisseriaceae</taxon>
        <taxon>Crenobacter</taxon>
    </lineage>
</organism>
<dbReference type="InterPro" id="IPR015797">
    <property type="entry name" value="NUDIX_hydrolase-like_dom_sf"/>
</dbReference>
<evidence type="ECO:0000256" key="2">
    <source>
        <dbReference type="ARBA" id="ARBA00001946"/>
    </source>
</evidence>
<dbReference type="Proteomes" id="UP001168540">
    <property type="component" value="Unassembled WGS sequence"/>
</dbReference>
<evidence type="ECO:0000313" key="8">
    <source>
        <dbReference type="EMBL" id="MDN0074073.1"/>
    </source>
</evidence>
<comment type="cofactor">
    <cofactor evidence="2">
        <name>Mg(2+)</name>
        <dbReference type="ChEBI" id="CHEBI:18420"/>
    </cofactor>
</comment>
<dbReference type="EMBL" id="JAUEDK010000005">
    <property type="protein sequence ID" value="MDN0074073.1"/>
    <property type="molecule type" value="Genomic_DNA"/>
</dbReference>
<keyword evidence="5" id="KW-0460">Magnesium</keyword>
<dbReference type="PANTHER" id="PTHR12992">
    <property type="entry name" value="NUDIX HYDROLASE"/>
    <property type="match status" value="1"/>
</dbReference>
<dbReference type="RefSeq" id="WP_289828619.1">
    <property type="nucleotide sequence ID" value="NZ_JAUEDK010000005.1"/>
</dbReference>
<protein>
    <submittedName>
        <fullName evidence="8">CoA pyrophosphatase</fullName>
    </submittedName>
</protein>
<keyword evidence="6" id="KW-0464">Manganese</keyword>
<evidence type="ECO:0000256" key="5">
    <source>
        <dbReference type="ARBA" id="ARBA00022842"/>
    </source>
</evidence>
<comment type="cofactor">
    <cofactor evidence="1">
        <name>Mn(2+)</name>
        <dbReference type="ChEBI" id="CHEBI:29035"/>
    </cofactor>
</comment>
<dbReference type="Pfam" id="PF00293">
    <property type="entry name" value="NUDIX"/>
    <property type="match status" value="1"/>
</dbReference>